<evidence type="ECO:0000313" key="2">
    <source>
        <dbReference type="Proteomes" id="UP000654123"/>
    </source>
</evidence>
<dbReference type="Pfam" id="PF05331">
    <property type="entry name" value="DUF742"/>
    <property type="match status" value="1"/>
</dbReference>
<accession>A0A918AX67</accession>
<proteinExistence type="predicted"/>
<gene>
    <name evidence="1" type="ORF">GCM10010249_14110</name>
</gene>
<evidence type="ECO:0000313" key="1">
    <source>
        <dbReference type="EMBL" id="GGP96947.1"/>
    </source>
</evidence>
<keyword evidence="2" id="KW-1185">Reference proteome</keyword>
<evidence type="ECO:0008006" key="3">
    <source>
        <dbReference type="Google" id="ProtNLM"/>
    </source>
</evidence>
<reference evidence="1" key="2">
    <citation type="submission" date="2020-09" db="EMBL/GenBank/DDBJ databases">
        <authorList>
            <person name="Sun Q."/>
            <person name="Ohkuma M."/>
        </authorList>
    </citation>
    <scope>NUCLEOTIDE SEQUENCE</scope>
    <source>
        <strain evidence="1">JCM 4335</strain>
    </source>
</reference>
<dbReference type="EMBL" id="BMSV01000002">
    <property type="protein sequence ID" value="GGP96947.1"/>
    <property type="molecule type" value="Genomic_DNA"/>
</dbReference>
<name>A0A918AX67_9ACTN</name>
<comment type="caution">
    <text evidence="1">The sequence shown here is derived from an EMBL/GenBank/DDBJ whole genome shotgun (WGS) entry which is preliminary data.</text>
</comment>
<reference evidence="1" key="1">
    <citation type="journal article" date="2014" name="Int. J. Syst. Evol. Microbiol.">
        <title>Complete genome sequence of Corynebacterium casei LMG S-19264T (=DSM 44701T), isolated from a smear-ripened cheese.</title>
        <authorList>
            <consortium name="US DOE Joint Genome Institute (JGI-PGF)"/>
            <person name="Walter F."/>
            <person name="Albersmeier A."/>
            <person name="Kalinowski J."/>
            <person name="Ruckert C."/>
        </authorList>
    </citation>
    <scope>NUCLEOTIDE SEQUENCE</scope>
    <source>
        <strain evidence="1">JCM 4335</strain>
    </source>
</reference>
<sequence>MRAYVVTSGRWSPSRNTLDHITLISLTASAAHLRHTHLNPEQRSILAALAGGAQSVAELAALLSLPVSVARILLADLLESGHIITQQRITQTATPDRTLLEAVLAGLQQL</sequence>
<dbReference type="SUPFAM" id="SSF46785">
    <property type="entry name" value="Winged helix' DNA-binding domain"/>
    <property type="match status" value="1"/>
</dbReference>
<dbReference type="InterPro" id="IPR007995">
    <property type="entry name" value="DUF742"/>
</dbReference>
<dbReference type="AlphaFoldDB" id="A0A918AX67"/>
<dbReference type="PANTHER" id="PTHR36221">
    <property type="entry name" value="DUF742 DOMAIN-CONTAINING PROTEIN"/>
    <property type="match status" value="1"/>
</dbReference>
<dbReference type="InterPro" id="IPR036390">
    <property type="entry name" value="WH_DNA-bd_sf"/>
</dbReference>
<dbReference type="Proteomes" id="UP000654123">
    <property type="component" value="Unassembled WGS sequence"/>
</dbReference>
<organism evidence="1 2">
    <name type="scientific">Streptomyces roseolilacinus</name>
    <dbReference type="NCBI Taxonomy" id="66904"/>
    <lineage>
        <taxon>Bacteria</taxon>
        <taxon>Bacillati</taxon>
        <taxon>Actinomycetota</taxon>
        <taxon>Actinomycetes</taxon>
        <taxon>Kitasatosporales</taxon>
        <taxon>Streptomycetaceae</taxon>
        <taxon>Streptomyces</taxon>
    </lineage>
</organism>
<protein>
    <recommendedName>
        <fullName evidence="3">DUF742 domain-containing protein</fullName>
    </recommendedName>
</protein>
<dbReference type="PANTHER" id="PTHR36221:SF1">
    <property type="entry name" value="DUF742 DOMAIN-CONTAINING PROTEIN"/>
    <property type="match status" value="1"/>
</dbReference>